<dbReference type="PROSITE" id="PS50948">
    <property type="entry name" value="PAN"/>
    <property type="match status" value="1"/>
</dbReference>
<dbReference type="Gene3D" id="3.50.4.10">
    <property type="entry name" value="Hepatocyte Growth Factor"/>
    <property type="match status" value="2"/>
</dbReference>
<dbReference type="EMBL" id="JAHRIQ010038735">
    <property type="protein sequence ID" value="MEQ2234119.1"/>
    <property type="molecule type" value="Genomic_DNA"/>
</dbReference>
<keyword evidence="1" id="KW-0677">Repeat</keyword>
<dbReference type="SMART" id="SM00223">
    <property type="entry name" value="APPLE"/>
    <property type="match status" value="1"/>
</dbReference>
<dbReference type="SUPFAM" id="SSF57414">
    <property type="entry name" value="Hairpin loop containing domain-like"/>
    <property type="match status" value="1"/>
</dbReference>
<name>A0ABV0TNL0_9TELE</name>
<dbReference type="Pfam" id="PF14295">
    <property type="entry name" value="PAN_4"/>
    <property type="match status" value="1"/>
</dbReference>
<dbReference type="InterPro" id="IPR003609">
    <property type="entry name" value="Pan_app"/>
</dbReference>
<accession>A0ABV0TNL0</accession>
<feature type="domain" description="Apple" evidence="3">
    <location>
        <begin position="62"/>
        <end position="136"/>
    </location>
</feature>
<dbReference type="Pfam" id="PF00024">
    <property type="entry name" value="PAN_1"/>
    <property type="match status" value="1"/>
</dbReference>
<comment type="caution">
    <text evidence="4">The sequence shown here is derived from an EMBL/GenBank/DDBJ whole genome shotgun (WGS) entry which is preliminary data.</text>
</comment>
<dbReference type="PANTHER" id="PTHR33946">
    <property type="match status" value="1"/>
</dbReference>
<protein>
    <recommendedName>
        <fullName evidence="3">Apple domain-containing protein</fullName>
    </recommendedName>
</protein>
<keyword evidence="5" id="KW-1185">Reference proteome</keyword>
<organism evidence="4 5">
    <name type="scientific">Ilyodon furcidens</name>
    <name type="common">goldbreast splitfin</name>
    <dbReference type="NCBI Taxonomy" id="33524"/>
    <lineage>
        <taxon>Eukaryota</taxon>
        <taxon>Metazoa</taxon>
        <taxon>Chordata</taxon>
        <taxon>Craniata</taxon>
        <taxon>Vertebrata</taxon>
        <taxon>Euteleostomi</taxon>
        <taxon>Actinopterygii</taxon>
        <taxon>Neopterygii</taxon>
        <taxon>Teleostei</taxon>
        <taxon>Neoteleostei</taxon>
        <taxon>Acanthomorphata</taxon>
        <taxon>Ovalentaria</taxon>
        <taxon>Atherinomorphae</taxon>
        <taxon>Cyprinodontiformes</taxon>
        <taxon>Goodeidae</taxon>
        <taxon>Ilyodon</taxon>
    </lineage>
</organism>
<dbReference type="Proteomes" id="UP001482620">
    <property type="component" value="Unassembled WGS sequence"/>
</dbReference>
<evidence type="ECO:0000256" key="1">
    <source>
        <dbReference type="ARBA" id="ARBA00022737"/>
    </source>
</evidence>
<proteinExistence type="predicted"/>
<evidence type="ECO:0000256" key="2">
    <source>
        <dbReference type="ARBA" id="ARBA00023157"/>
    </source>
</evidence>
<sequence length="207" mass="23071">MILAVSSLASSVGHLAAQMSDTSATLNSVGQYRELQMFCASADRVSGFSHELQILPSSEPECQDTLFPNTNFPGHDIEVHPAASPELCQLLCNTHPRCTYFSFVSNGFKCYLKNNPNEMVPNYTDNVTSGLPSRSCPLRNERKPFFIDQIIEYSGVDFPFSDIRYFQQDDATSCGNACTEDPNCQFYSYITTRFNNTHKQASVSAEI</sequence>
<evidence type="ECO:0000313" key="5">
    <source>
        <dbReference type="Proteomes" id="UP001482620"/>
    </source>
</evidence>
<reference evidence="4 5" key="1">
    <citation type="submission" date="2021-06" db="EMBL/GenBank/DDBJ databases">
        <authorList>
            <person name="Palmer J.M."/>
        </authorList>
    </citation>
    <scope>NUCLEOTIDE SEQUENCE [LARGE SCALE GENOMIC DNA]</scope>
    <source>
        <strain evidence="5">if_2019</strain>
        <tissue evidence="4">Muscle</tissue>
    </source>
</reference>
<dbReference type="CDD" id="cd01100">
    <property type="entry name" value="APPLE_Factor_XI_like"/>
    <property type="match status" value="1"/>
</dbReference>
<evidence type="ECO:0000313" key="4">
    <source>
        <dbReference type="EMBL" id="MEQ2234119.1"/>
    </source>
</evidence>
<gene>
    <name evidence="4" type="ORF">ILYODFUR_028745</name>
</gene>
<dbReference type="InterPro" id="IPR000177">
    <property type="entry name" value="Apple"/>
</dbReference>
<evidence type="ECO:0000259" key="3">
    <source>
        <dbReference type="PROSITE" id="PS50948"/>
    </source>
</evidence>
<dbReference type="PANTHER" id="PTHR33946:SF4">
    <property type="entry name" value="COAGULATION FACTOR XI"/>
    <property type="match status" value="1"/>
</dbReference>
<keyword evidence="2" id="KW-1015">Disulfide bond</keyword>